<reference evidence="4 5" key="1">
    <citation type="submission" date="2017-10" db="EMBL/GenBank/DDBJ databases">
        <title>Development of genomic resources for the powdery mildew, Erysiphe pulchra.</title>
        <authorList>
            <person name="Wadl P.A."/>
            <person name="Mack B.M."/>
            <person name="Moore G."/>
            <person name="Beltz S.B."/>
        </authorList>
    </citation>
    <scope>NUCLEOTIDE SEQUENCE [LARGE SCALE GENOMIC DNA]</scope>
    <source>
        <strain evidence="4">Cflorida</strain>
    </source>
</reference>
<organism evidence="4 5">
    <name type="scientific">Erysiphe pulchra</name>
    <dbReference type="NCBI Taxonomy" id="225359"/>
    <lineage>
        <taxon>Eukaryota</taxon>
        <taxon>Fungi</taxon>
        <taxon>Dikarya</taxon>
        <taxon>Ascomycota</taxon>
        <taxon>Pezizomycotina</taxon>
        <taxon>Leotiomycetes</taxon>
        <taxon>Erysiphales</taxon>
        <taxon>Erysiphaceae</taxon>
        <taxon>Erysiphe</taxon>
    </lineage>
</organism>
<feature type="region of interest" description="Disordered" evidence="2">
    <location>
        <begin position="333"/>
        <end position="352"/>
    </location>
</feature>
<evidence type="ECO:0000313" key="4">
    <source>
        <dbReference type="EMBL" id="POS84621.1"/>
    </source>
</evidence>
<gene>
    <name evidence="4" type="ORF">EPUL_003292</name>
</gene>
<dbReference type="InterPro" id="IPR037393">
    <property type="entry name" value="Bud22/SRFB1"/>
</dbReference>
<dbReference type="OrthoDB" id="3364872at2759"/>
<feature type="compositionally biased region" description="Polar residues" evidence="2">
    <location>
        <begin position="333"/>
        <end position="344"/>
    </location>
</feature>
<accession>A0A2S4PRH0</accession>
<feature type="compositionally biased region" description="Basic and acidic residues" evidence="2">
    <location>
        <begin position="379"/>
        <end position="397"/>
    </location>
</feature>
<dbReference type="InterPro" id="IPR015158">
    <property type="entry name" value="Bud22_dom"/>
</dbReference>
<dbReference type="GO" id="GO:0005634">
    <property type="term" value="C:nucleus"/>
    <property type="evidence" value="ECO:0007669"/>
    <property type="project" value="TreeGrafter"/>
</dbReference>
<evidence type="ECO:0000259" key="3">
    <source>
        <dbReference type="Pfam" id="PF09073"/>
    </source>
</evidence>
<comment type="caution">
    <text evidence="4">The sequence shown here is derived from an EMBL/GenBank/DDBJ whole genome shotgun (WGS) entry which is preliminary data.</text>
</comment>
<name>A0A2S4PRH0_9PEZI</name>
<dbReference type="GO" id="GO:0030490">
    <property type="term" value="P:maturation of SSU-rRNA"/>
    <property type="evidence" value="ECO:0007669"/>
    <property type="project" value="TreeGrafter"/>
</dbReference>
<dbReference type="PANTHER" id="PTHR23325:SF1">
    <property type="entry name" value="SERUM RESPONSE FACTOR-BINDING PROTEIN 1"/>
    <property type="match status" value="1"/>
</dbReference>
<feature type="region of interest" description="Disordered" evidence="2">
    <location>
        <begin position="362"/>
        <end position="421"/>
    </location>
</feature>
<protein>
    <recommendedName>
        <fullName evidence="3">Bud22 domain-containing protein</fullName>
    </recommendedName>
</protein>
<evidence type="ECO:0000256" key="2">
    <source>
        <dbReference type="SAM" id="MobiDB-lite"/>
    </source>
</evidence>
<feature type="non-terminal residue" evidence="4">
    <location>
        <position position="1"/>
    </location>
</feature>
<dbReference type="STRING" id="225359.A0A2S4PRH0"/>
<dbReference type="GO" id="GO:0030686">
    <property type="term" value="C:90S preribosome"/>
    <property type="evidence" value="ECO:0007669"/>
    <property type="project" value="TreeGrafter"/>
</dbReference>
<keyword evidence="1" id="KW-0175">Coiled coil</keyword>
<feature type="compositionally biased region" description="Polar residues" evidence="2">
    <location>
        <begin position="399"/>
        <end position="418"/>
    </location>
</feature>
<sequence>RLTEIGNETPRPRNLLNYLPVTAFLMPKRKRSHTNNEGCQEIDDKFWRRQKVNDSLCRAKKHFHRVLKTARNFERQKLGKRLKRAETEELKTRISTEIKVLKSLDLDKVVNTHLCNTLLKVKSFTKSGLLPDGFTKVENREIRDDPAEETALNNVVSGMLNVKIVRDTIEQIIKETYLAMGIPGFVETKHKNNVTAKQNKDVQITKDSESNVPDNEFIYDSAKSSEYENFGKNYSSYQAYVGNSSDEESFDDIAYKSKSIMEPHGHIPRSLSASPSNISSSSESLSLKIKSQSVDIKSNSTKKLKSLKSTNPGLSSTFLPTLMGGYWSGSEESASDLENFTPTSKKNRPGQMARRAIAEKKYGKMANHIRLGKNSRSLPPDKQKAGRDSNWDPRRGAITDSTTGMSHGRNQGQYTKNPNLRDKLYPKQLPRENKLAINSYLAKNSELQSKAKGINIREVGKSKRDDLGVLHPSWQAAKKAKELKQTAKFQGKKIVF</sequence>
<evidence type="ECO:0000256" key="1">
    <source>
        <dbReference type="ARBA" id="ARBA00023054"/>
    </source>
</evidence>
<dbReference type="Pfam" id="PF09073">
    <property type="entry name" value="BUD22"/>
    <property type="match status" value="1"/>
</dbReference>
<evidence type="ECO:0000313" key="5">
    <source>
        <dbReference type="Proteomes" id="UP000237438"/>
    </source>
</evidence>
<dbReference type="EMBL" id="PEDP01000931">
    <property type="protein sequence ID" value="POS84621.1"/>
    <property type="molecule type" value="Genomic_DNA"/>
</dbReference>
<proteinExistence type="predicted"/>
<feature type="domain" description="Bud22" evidence="3">
    <location>
        <begin position="59"/>
        <end position="496"/>
    </location>
</feature>
<dbReference type="PANTHER" id="PTHR23325">
    <property type="entry name" value="SERUM RESPONSE FACTOR-BINDING"/>
    <property type="match status" value="1"/>
</dbReference>
<keyword evidence="5" id="KW-1185">Reference proteome</keyword>
<dbReference type="AlphaFoldDB" id="A0A2S4PRH0"/>
<dbReference type="Proteomes" id="UP000237438">
    <property type="component" value="Unassembled WGS sequence"/>
</dbReference>